<dbReference type="InterPro" id="IPR012340">
    <property type="entry name" value="NA-bd_OB-fold"/>
</dbReference>
<reference evidence="1" key="3">
    <citation type="submission" date="2020-10" db="EMBL/GenBank/DDBJ databases">
        <authorList>
            <person name="Sedaghatjoo S."/>
        </authorList>
    </citation>
    <scope>NUCLEOTIDE SEQUENCE</scope>
    <source>
        <strain evidence="1">AZH3</strain>
    </source>
</reference>
<dbReference type="EMBL" id="CAJHJG010000598">
    <property type="protein sequence ID" value="CAD6904146.1"/>
    <property type="molecule type" value="Genomic_DNA"/>
</dbReference>
<comment type="caution">
    <text evidence="2">The sequence shown here is derived from an EMBL/GenBank/DDBJ whole genome shotgun (WGS) entry which is preliminary data.</text>
</comment>
<accession>A0A177VG23</accession>
<gene>
    <name evidence="2" type="ORF">A4X03_0g1286</name>
    <name evidence="1" type="ORF">JKIAZH3_G2540</name>
</gene>
<dbReference type="AlphaFoldDB" id="A0A177VG23"/>
<dbReference type="Proteomes" id="UP000836402">
    <property type="component" value="Unassembled WGS sequence"/>
</dbReference>
<reference evidence="2" key="2">
    <citation type="journal article" date="2019" name="IMA Fungus">
        <title>Genome sequencing and comparison of five Tilletia species to identify candidate genes for the detection of regulated species infecting wheat.</title>
        <authorList>
            <person name="Nguyen H.D.T."/>
            <person name="Sultana T."/>
            <person name="Kesanakurti P."/>
            <person name="Hambleton S."/>
        </authorList>
    </citation>
    <scope>NUCLEOTIDE SEQUENCE</scope>
    <source>
        <strain evidence="2">DAOMC 238032</strain>
    </source>
</reference>
<sequence>MSRPDPATRVSLPELYAADLQRWEGRKVRTVGILTAADPASAVGVLAFQRAAIVLDLSLCMEEGNFLPRLKTKLDCIGDVERVDVEAAMIANSLLDAHVAAIPRPAPRVGGPSTSSQAPDHGPSEIAPLVLRCIHFRNVDDLDLRAWNDAAEVLQSHIPAGQGS</sequence>
<protein>
    <submittedName>
        <fullName evidence="2">Uncharacterized protein</fullName>
    </submittedName>
</protein>
<evidence type="ECO:0000313" key="2">
    <source>
        <dbReference type="EMBL" id="KAE8263975.1"/>
    </source>
</evidence>
<reference evidence="2" key="1">
    <citation type="submission" date="2016-04" db="EMBL/GenBank/DDBJ databases">
        <authorList>
            <person name="Nguyen H.D."/>
            <person name="Kesanakurti P."/>
            <person name="Cullis J."/>
            <person name="Levesque C.A."/>
            <person name="Hambleton S."/>
        </authorList>
    </citation>
    <scope>NUCLEOTIDE SEQUENCE</scope>
    <source>
        <strain evidence="2">DAOMC 238032</strain>
    </source>
</reference>
<keyword evidence="4" id="KW-1185">Reference proteome</keyword>
<dbReference type="EMBL" id="LWDD02000099">
    <property type="protein sequence ID" value="KAE8263975.1"/>
    <property type="molecule type" value="Genomic_DNA"/>
</dbReference>
<evidence type="ECO:0000313" key="3">
    <source>
        <dbReference type="Proteomes" id="UP000077671"/>
    </source>
</evidence>
<proteinExistence type="predicted"/>
<evidence type="ECO:0000313" key="1">
    <source>
        <dbReference type="EMBL" id="CAD6904146.1"/>
    </source>
</evidence>
<dbReference type="Proteomes" id="UP000077671">
    <property type="component" value="Unassembled WGS sequence"/>
</dbReference>
<evidence type="ECO:0000313" key="4">
    <source>
        <dbReference type="Proteomes" id="UP000836402"/>
    </source>
</evidence>
<name>A0A177VG23_9BASI</name>
<organism evidence="2 3">
    <name type="scientific">Tilletia caries</name>
    <name type="common">wheat bunt fungus</name>
    <dbReference type="NCBI Taxonomy" id="13290"/>
    <lineage>
        <taxon>Eukaryota</taxon>
        <taxon>Fungi</taxon>
        <taxon>Dikarya</taxon>
        <taxon>Basidiomycota</taxon>
        <taxon>Ustilaginomycotina</taxon>
        <taxon>Exobasidiomycetes</taxon>
        <taxon>Tilletiales</taxon>
        <taxon>Tilletiaceae</taxon>
        <taxon>Tilletia</taxon>
    </lineage>
</organism>
<dbReference type="Gene3D" id="2.40.50.140">
    <property type="entry name" value="Nucleic acid-binding proteins"/>
    <property type="match status" value="1"/>
</dbReference>